<accession>A0ABV3B0Z4</accession>
<evidence type="ECO:0000313" key="2">
    <source>
        <dbReference type="Proteomes" id="UP001551189"/>
    </source>
</evidence>
<keyword evidence="2" id="KW-1185">Reference proteome</keyword>
<dbReference type="EMBL" id="JBEYXT010000075">
    <property type="protein sequence ID" value="MEU6802929.1"/>
    <property type="molecule type" value="Genomic_DNA"/>
</dbReference>
<reference evidence="1 2" key="1">
    <citation type="submission" date="2024-06" db="EMBL/GenBank/DDBJ databases">
        <title>The Natural Products Discovery Center: Release of the First 8490 Sequenced Strains for Exploring Actinobacteria Biosynthetic Diversity.</title>
        <authorList>
            <person name="Kalkreuter E."/>
            <person name="Kautsar S.A."/>
            <person name="Yang D."/>
            <person name="Bader C.D."/>
            <person name="Teijaro C.N."/>
            <person name="Fluegel L."/>
            <person name="Davis C.M."/>
            <person name="Simpson J.R."/>
            <person name="Lauterbach L."/>
            <person name="Steele A.D."/>
            <person name="Gui C."/>
            <person name="Meng S."/>
            <person name="Li G."/>
            <person name="Viehrig K."/>
            <person name="Ye F."/>
            <person name="Su P."/>
            <person name="Kiefer A.F."/>
            <person name="Nichols A."/>
            <person name="Cepeda A.J."/>
            <person name="Yan W."/>
            <person name="Fan B."/>
            <person name="Jiang Y."/>
            <person name="Adhikari A."/>
            <person name="Zheng C.-J."/>
            <person name="Schuster L."/>
            <person name="Cowan T.M."/>
            <person name="Smanski M.J."/>
            <person name="Chevrette M.G."/>
            <person name="De Carvalho L.P.S."/>
            <person name="Shen B."/>
        </authorList>
    </citation>
    <scope>NUCLEOTIDE SEQUENCE [LARGE SCALE GENOMIC DNA]</scope>
    <source>
        <strain evidence="1 2">NPDC046851</strain>
    </source>
</reference>
<protein>
    <submittedName>
        <fullName evidence="1">Uncharacterized protein</fullName>
    </submittedName>
</protein>
<sequence>MAMVGLFWIAEDGGVYVGAEPEGAGRGLRLTRDGVVGLGVDQGGEWRWADLRSVALRYVRIRSAGRLVVTAAVDLALSAVAGGGGSPGAFEVHLETADGTTVELEAYMASAVGGYVESEYDLSVGLLNRLVDGTADLGPLEDWGRAYAAEGTPRREEREALLRKWTDG</sequence>
<comment type="caution">
    <text evidence="1">The sequence shown here is derived from an EMBL/GenBank/DDBJ whole genome shotgun (WGS) entry which is preliminary data.</text>
</comment>
<evidence type="ECO:0000313" key="1">
    <source>
        <dbReference type="EMBL" id="MEU6802929.1"/>
    </source>
</evidence>
<proteinExistence type="predicted"/>
<dbReference type="Proteomes" id="UP001551189">
    <property type="component" value="Unassembled WGS sequence"/>
</dbReference>
<organism evidence="1 2">
    <name type="scientific">Streptomyces neyagawaensis</name>
    <dbReference type="NCBI Taxonomy" id="42238"/>
    <lineage>
        <taxon>Bacteria</taxon>
        <taxon>Bacillati</taxon>
        <taxon>Actinomycetota</taxon>
        <taxon>Actinomycetes</taxon>
        <taxon>Kitasatosporales</taxon>
        <taxon>Streptomycetaceae</taxon>
        <taxon>Streptomyces</taxon>
    </lineage>
</organism>
<gene>
    <name evidence="1" type="ORF">ABZ931_18210</name>
</gene>
<name>A0ABV3B0Z4_9ACTN</name>
<dbReference type="RefSeq" id="WP_359696618.1">
    <property type="nucleotide sequence ID" value="NZ_JBEYXT010000075.1"/>
</dbReference>